<dbReference type="Proteomes" id="UP001500879">
    <property type="component" value="Unassembled WGS sequence"/>
</dbReference>
<dbReference type="EMBL" id="BAAABX010000005">
    <property type="protein sequence ID" value="GAA0387021.1"/>
    <property type="molecule type" value="Genomic_DNA"/>
</dbReference>
<protein>
    <submittedName>
        <fullName evidence="1">Uncharacterized protein</fullName>
    </submittedName>
</protein>
<sequence>MLPGLERGEQPGPLRDQDVALQPGLEGAARRGQRVRHSAFGPCDEFFEACVEGVDEFLFPAQFLVRSI</sequence>
<comment type="caution">
    <text evidence="1">The sequence shown here is derived from an EMBL/GenBank/DDBJ whole genome shotgun (WGS) entry which is preliminary data.</text>
</comment>
<name>A0ABN0Y8H7_9ACTN</name>
<organism evidence="1 2">
    <name type="scientific">Streptomyces luteireticuli</name>
    <dbReference type="NCBI Taxonomy" id="173858"/>
    <lineage>
        <taxon>Bacteria</taxon>
        <taxon>Bacillati</taxon>
        <taxon>Actinomycetota</taxon>
        <taxon>Actinomycetes</taxon>
        <taxon>Kitasatosporales</taxon>
        <taxon>Streptomycetaceae</taxon>
        <taxon>Streptomyces</taxon>
    </lineage>
</organism>
<evidence type="ECO:0000313" key="2">
    <source>
        <dbReference type="Proteomes" id="UP001500879"/>
    </source>
</evidence>
<proteinExistence type="predicted"/>
<reference evidence="1 2" key="1">
    <citation type="journal article" date="2019" name="Int. J. Syst. Evol. Microbiol.">
        <title>The Global Catalogue of Microorganisms (GCM) 10K type strain sequencing project: providing services to taxonomists for standard genome sequencing and annotation.</title>
        <authorList>
            <consortium name="The Broad Institute Genomics Platform"/>
            <consortium name="The Broad Institute Genome Sequencing Center for Infectious Disease"/>
            <person name="Wu L."/>
            <person name="Ma J."/>
        </authorList>
    </citation>
    <scope>NUCLEOTIDE SEQUENCE [LARGE SCALE GENOMIC DNA]</scope>
    <source>
        <strain evidence="1 2">JCM 4788</strain>
    </source>
</reference>
<gene>
    <name evidence="1" type="ORF">GCM10010357_04760</name>
</gene>
<accession>A0ABN0Y8H7</accession>
<keyword evidence="2" id="KW-1185">Reference proteome</keyword>
<evidence type="ECO:0000313" key="1">
    <source>
        <dbReference type="EMBL" id="GAA0387021.1"/>
    </source>
</evidence>